<dbReference type="GO" id="GO:0015232">
    <property type="term" value="F:heme transmembrane transporter activity"/>
    <property type="evidence" value="ECO:0007669"/>
    <property type="project" value="InterPro"/>
</dbReference>
<feature type="transmembrane region" description="Helical" evidence="6">
    <location>
        <begin position="160"/>
        <end position="178"/>
    </location>
</feature>
<gene>
    <name evidence="7" type="ORF">KK083_28675</name>
</gene>
<evidence type="ECO:0000313" key="7">
    <source>
        <dbReference type="EMBL" id="MBT1700901.1"/>
    </source>
</evidence>
<sequence length="221" mass="24494">MFQAIKILIRKELTLELRRKSVISGIGLYLLSLIFICYLTFSLRQASISQATWSALFWLTILFSVINSVAKGFIGEKRGLSIYYYSVAPAEAIILSKIIYNALLCLILSLVGYFLFHLFIHNPVQDQPLFVLTLVLTSVGFSSSLGLISAISSKAGNSNILVAVLSFPVVISILLMAIKVTKNVLDGLERSASYDELLNLLAINCISTALAYLLFPYIWRS</sequence>
<feature type="transmembrane region" description="Helical" evidence="6">
    <location>
        <begin position="128"/>
        <end position="148"/>
    </location>
</feature>
<dbReference type="GO" id="GO:0017004">
    <property type="term" value="P:cytochrome complex assembly"/>
    <property type="evidence" value="ECO:0007669"/>
    <property type="project" value="InterPro"/>
</dbReference>
<reference evidence="7 8" key="1">
    <citation type="submission" date="2021-05" db="EMBL/GenBank/DDBJ databases">
        <title>A Polyphasic approach of four new species of the genus Ohtaekwangia: Ohtaekwangia histidinii sp. nov., Ohtaekwangia cretensis sp. nov., Ohtaekwangia indiensis sp. nov., Ohtaekwangia reichenbachii sp. nov. from diverse environment.</title>
        <authorList>
            <person name="Octaviana S."/>
        </authorList>
    </citation>
    <scope>NUCLEOTIDE SEQUENCE [LARGE SCALE GENOMIC DNA]</scope>
    <source>
        <strain evidence="7 8">PWU4</strain>
    </source>
</reference>
<evidence type="ECO:0000256" key="4">
    <source>
        <dbReference type="ARBA" id="ARBA00022989"/>
    </source>
</evidence>
<comment type="caution">
    <text evidence="7">The sequence shown here is derived from an EMBL/GenBank/DDBJ whole genome shotgun (WGS) entry which is preliminary data.</text>
</comment>
<keyword evidence="5 6" id="KW-0472">Membrane</keyword>
<evidence type="ECO:0000256" key="1">
    <source>
        <dbReference type="ARBA" id="ARBA00004141"/>
    </source>
</evidence>
<feature type="transmembrane region" description="Helical" evidence="6">
    <location>
        <begin position="198"/>
        <end position="219"/>
    </location>
</feature>
<feature type="transmembrane region" description="Helical" evidence="6">
    <location>
        <begin position="53"/>
        <end position="74"/>
    </location>
</feature>
<evidence type="ECO:0000313" key="8">
    <source>
        <dbReference type="Proteomes" id="UP001319200"/>
    </source>
</evidence>
<dbReference type="AlphaFoldDB" id="A0AAP2DR11"/>
<dbReference type="EMBL" id="JAHESF010000051">
    <property type="protein sequence ID" value="MBT1700901.1"/>
    <property type="molecule type" value="Genomic_DNA"/>
</dbReference>
<keyword evidence="8" id="KW-1185">Reference proteome</keyword>
<dbReference type="GO" id="GO:0016020">
    <property type="term" value="C:membrane"/>
    <property type="evidence" value="ECO:0007669"/>
    <property type="project" value="UniProtKB-SubCell"/>
</dbReference>
<accession>A0AAP2DR11</accession>
<feature type="transmembrane region" description="Helical" evidence="6">
    <location>
        <begin position="94"/>
        <end position="116"/>
    </location>
</feature>
<keyword evidence="3 6" id="KW-0812">Transmembrane</keyword>
<comment type="subcellular location">
    <subcellularLocation>
        <location evidence="1">Membrane</location>
        <topology evidence="1">Multi-pass membrane protein</topology>
    </subcellularLocation>
</comment>
<organism evidence="7 8">
    <name type="scientific">Chryseosolibacter histidini</name>
    <dbReference type="NCBI Taxonomy" id="2782349"/>
    <lineage>
        <taxon>Bacteria</taxon>
        <taxon>Pseudomonadati</taxon>
        <taxon>Bacteroidota</taxon>
        <taxon>Cytophagia</taxon>
        <taxon>Cytophagales</taxon>
        <taxon>Chryseotaleaceae</taxon>
        <taxon>Chryseosolibacter</taxon>
    </lineage>
</organism>
<dbReference type="InterPro" id="IPR003544">
    <property type="entry name" value="Cyt_c_biogenesis_CcmB"/>
</dbReference>
<dbReference type="RefSeq" id="WP_254169589.1">
    <property type="nucleotide sequence ID" value="NZ_JAHESF010000051.1"/>
</dbReference>
<proteinExistence type="inferred from homology"/>
<evidence type="ECO:0000256" key="6">
    <source>
        <dbReference type="SAM" id="Phobius"/>
    </source>
</evidence>
<keyword evidence="4 6" id="KW-1133">Transmembrane helix</keyword>
<dbReference type="Proteomes" id="UP001319200">
    <property type="component" value="Unassembled WGS sequence"/>
</dbReference>
<protein>
    <submittedName>
        <fullName evidence="7">Heme exporter protein CcmB</fullName>
    </submittedName>
</protein>
<evidence type="ECO:0000256" key="5">
    <source>
        <dbReference type="ARBA" id="ARBA00023136"/>
    </source>
</evidence>
<evidence type="ECO:0000256" key="2">
    <source>
        <dbReference type="ARBA" id="ARBA00010544"/>
    </source>
</evidence>
<evidence type="ECO:0000256" key="3">
    <source>
        <dbReference type="ARBA" id="ARBA00022692"/>
    </source>
</evidence>
<dbReference type="Pfam" id="PF03379">
    <property type="entry name" value="CcmB"/>
    <property type="match status" value="1"/>
</dbReference>
<comment type="similarity">
    <text evidence="2">Belongs to the CcmB/CycW/HelB family.</text>
</comment>
<name>A0AAP2DR11_9BACT</name>
<feature type="transmembrane region" description="Helical" evidence="6">
    <location>
        <begin position="21"/>
        <end position="41"/>
    </location>
</feature>